<evidence type="ECO:0000313" key="5">
    <source>
        <dbReference type="Proteomes" id="UP000325313"/>
    </source>
</evidence>
<evidence type="ECO:0000256" key="1">
    <source>
        <dbReference type="SAM" id="MobiDB-lite"/>
    </source>
</evidence>
<organism evidence="3 5">
    <name type="scientific">Puccinia graminis f. sp. tritici</name>
    <dbReference type="NCBI Taxonomy" id="56615"/>
    <lineage>
        <taxon>Eukaryota</taxon>
        <taxon>Fungi</taxon>
        <taxon>Dikarya</taxon>
        <taxon>Basidiomycota</taxon>
        <taxon>Pucciniomycotina</taxon>
        <taxon>Pucciniomycetes</taxon>
        <taxon>Pucciniales</taxon>
        <taxon>Pucciniaceae</taxon>
        <taxon>Puccinia</taxon>
    </lineage>
</organism>
<feature type="region of interest" description="Disordered" evidence="1">
    <location>
        <begin position="1"/>
        <end position="51"/>
    </location>
</feature>
<proteinExistence type="predicted"/>
<reference evidence="4 5" key="1">
    <citation type="submission" date="2019-05" db="EMBL/GenBank/DDBJ databases">
        <title>Emergence of the Ug99 lineage of the wheat stem rust pathogen through somatic hybridization.</title>
        <authorList>
            <person name="Li F."/>
            <person name="Upadhyaya N.M."/>
            <person name="Sperschneider J."/>
            <person name="Matny O."/>
            <person name="Nguyen-Phuc H."/>
            <person name="Mago R."/>
            <person name="Raley C."/>
            <person name="Miller M.E."/>
            <person name="Silverstein K.A.T."/>
            <person name="Henningsen E."/>
            <person name="Hirsch C.D."/>
            <person name="Visser B."/>
            <person name="Pretorius Z.A."/>
            <person name="Steffenson B.J."/>
            <person name="Schwessinger B."/>
            <person name="Dodds P.N."/>
            <person name="Figueroa M."/>
        </authorList>
    </citation>
    <scope>NUCLEOTIDE SEQUENCE [LARGE SCALE GENOMIC DNA]</scope>
    <source>
        <strain evidence="2">21-0</strain>
        <strain evidence="3 5">Ug99</strain>
    </source>
</reference>
<keyword evidence="4" id="KW-1185">Reference proteome</keyword>
<dbReference type="Proteomes" id="UP000325313">
    <property type="component" value="Unassembled WGS sequence"/>
</dbReference>
<evidence type="ECO:0000313" key="4">
    <source>
        <dbReference type="Proteomes" id="UP000324748"/>
    </source>
</evidence>
<evidence type="ECO:0000313" key="3">
    <source>
        <dbReference type="EMBL" id="KAA1093654.1"/>
    </source>
</evidence>
<name>A0A5B0NYM9_PUCGR</name>
<comment type="caution">
    <text evidence="3">The sequence shown here is derived from an EMBL/GenBank/DDBJ whole genome shotgun (WGS) entry which is preliminary data.</text>
</comment>
<gene>
    <name evidence="2" type="ORF">PGT21_007135</name>
    <name evidence="3" type="ORF">PGTUg99_016991</name>
</gene>
<sequence length="51" mass="5413">MDGGDMAVPSSPKQDQQHTGFQFDLKTSGALSESPPSRPPGENVKTPPGRF</sequence>
<dbReference type="Proteomes" id="UP000324748">
    <property type="component" value="Unassembled WGS sequence"/>
</dbReference>
<dbReference type="EMBL" id="VSWC01000080">
    <property type="protein sequence ID" value="KAA1092551.1"/>
    <property type="molecule type" value="Genomic_DNA"/>
</dbReference>
<feature type="compositionally biased region" description="Polar residues" evidence="1">
    <location>
        <begin position="11"/>
        <end position="20"/>
    </location>
</feature>
<dbReference type="AlphaFoldDB" id="A0A5B0NYM9"/>
<protein>
    <submittedName>
        <fullName evidence="3">Uncharacterized protein</fullName>
    </submittedName>
</protein>
<dbReference type="EMBL" id="VDEP01000373">
    <property type="protein sequence ID" value="KAA1093654.1"/>
    <property type="molecule type" value="Genomic_DNA"/>
</dbReference>
<evidence type="ECO:0000313" key="2">
    <source>
        <dbReference type="EMBL" id="KAA1092551.1"/>
    </source>
</evidence>
<accession>A0A5B0NYM9</accession>